<evidence type="ECO:0000256" key="6">
    <source>
        <dbReference type="PIRSR" id="PIRSR000189-1"/>
    </source>
</evidence>
<protein>
    <submittedName>
        <fullName evidence="9">Nucleotide-binding domain-containing protein</fullName>
    </submittedName>
</protein>
<dbReference type="Pfam" id="PF01266">
    <property type="entry name" value="DAO"/>
    <property type="match status" value="1"/>
</dbReference>
<organism evidence="9 10">
    <name type="scientific">Hyaloscypha hepaticicola</name>
    <dbReference type="NCBI Taxonomy" id="2082293"/>
    <lineage>
        <taxon>Eukaryota</taxon>
        <taxon>Fungi</taxon>
        <taxon>Dikarya</taxon>
        <taxon>Ascomycota</taxon>
        <taxon>Pezizomycotina</taxon>
        <taxon>Leotiomycetes</taxon>
        <taxon>Helotiales</taxon>
        <taxon>Hyaloscyphaceae</taxon>
        <taxon>Hyaloscypha</taxon>
    </lineage>
</organism>
<feature type="binding site" evidence="6">
    <location>
        <begin position="60"/>
        <end position="61"/>
    </location>
    <ligand>
        <name>FAD</name>
        <dbReference type="ChEBI" id="CHEBI:57692"/>
    </ligand>
</feature>
<dbReference type="OrthoDB" id="2015447at2759"/>
<dbReference type="Gene3D" id="3.30.9.10">
    <property type="entry name" value="D-Amino Acid Oxidase, subunit A, domain 2"/>
    <property type="match status" value="1"/>
</dbReference>
<evidence type="ECO:0000256" key="7">
    <source>
        <dbReference type="SAM" id="MobiDB-lite"/>
    </source>
</evidence>
<keyword evidence="10" id="KW-1185">Reference proteome</keyword>
<feature type="domain" description="FAD dependent oxidoreductase" evidence="8">
    <location>
        <begin position="17"/>
        <end position="363"/>
    </location>
</feature>
<feature type="binding site" evidence="6">
    <location>
        <position position="200"/>
    </location>
    <ligand>
        <name>FAD</name>
        <dbReference type="ChEBI" id="CHEBI:57692"/>
    </ligand>
</feature>
<feature type="region of interest" description="Disordered" evidence="7">
    <location>
        <begin position="60"/>
        <end position="97"/>
    </location>
</feature>
<feature type="binding site" evidence="6">
    <location>
        <position position="252"/>
    </location>
    <ligand>
        <name>D-dopa</name>
        <dbReference type="ChEBI" id="CHEBI:149689"/>
    </ligand>
</feature>
<comment type="cofactor">
    <cofactor evidence="1 6">
        <name>FAD</name>
        <dbReference type="ChEBI" id="CHEBI:57692"/>
    </cofactor>
</comment>
<dbReference type="Proteomes" id="UP000235672">
    <property type="component" value="Unassembled WGS sequence"/>
</dbReference>
<proteinExistence type="inferred from homology"/>
<feature type="binding site" evidence="6">
    <location>
        <position position="181"/>
    </location>
    <ligand>
        <name>FAD</name>
        <dbReference type="ChEBI" id="CHEBI:57692"/>
    </ligand>
</feature>
<dbReference type="InterPro" id="IPR023209">
    <property type="entry name" value="DAO"/>
</dbReference>
<dbReference type="GO" id="GO:0019478">
    <property type="term" value="P:D-amino acid catabolic process"/>
    <property type="evidence" value="ECO:0007669"/>
    <property type="project" value="TreeGrafter"/>
</dbReference>
<dbReference type="PANTHER" id="PTHR11530:SF16">
    <property type="entry name" value="D-AMINO ACID OXIDASE (AFU_ORTHOLOGUE AFUA_5G11290)"/>
    <property type="match status" value="1"/>
</dbReference>
<gene>
    <name evidence="9" type="ORF">NA56DRAFT_625010</name>
</gene>
<dbReference type="AlphaFoldDB" id="A0A2J6Q6Q8"/>
<keyword evidence="4 6" id="KW-0274">FAD</keyword>
<dbReference type="EMBL" id="KZ613479">
    <property type="protein sequence ID" value="PMD21956.1"/>
    <property type="molecule type" value="Genomic_DNA"/>
</dbReference>
<dbReference type="InterPro" id="IPR006076">
    <property type="entry name" value="FAD-dep_OxRdtase"/>
</dbReference>
<evidence type="ECO:0000256" key="1">
    <source>
        <dbReference type="ARBA" id="ARBA00001974"/>
    </source>
</evidence>
<reference evidence="9 10" key="1">
    <citation type="submission" date="2016-05" db="EMBL/GenBank/DDBJ databases">
        <title>A degradative enzymes factory behind the ericoid mycorrhizal symbiosis.</title>
        <authorList>
            <consortium name="DOE Joint Genome Institute"/>
            <person name="Martino E."/>
            <person name="Morin E."/>
            <person name="Grelet G."/>
            <person name="Kuo A."/>
            <person name="Kohler A."/>
            <person name="Daghino S."/>
            <person name="Barry K."/>
            <person name="Choi C."/>
            <person name="Cichocki N."/>
            <person name="Clum A."/>
            <person name="Copeland A."/>
            <person name="Hainaut M."/>
            <person name="Haridas S."/>
            <person name="Labutti K."/>
            <person name="Lindquist E."/>
            <person name="Lipzen A."/>
            <person name="Khouja H.-R."/>
            <person name="Murat C."/>
            <person name="Ohm R."/>
            <person name="Olson A."/>
            <person name="Spatafora J."/>
            <person name="Veneault-Fourrey C."/>
            <person name="Henrissat B."/>
            <person name="Grigoriev I."/>
            <person name="Martin F."/>
            <person name="Perotto S."/>
        </authorList>
    </citation>
    <scope>NUCLEOTIDE SEQUENCE [LARGE SCALE GENOMIC DNA]</scope>
    <source>
        <strain evidence="9 10">UAMH 7357</strain>
    </source>
</reference>
<feature type="binding site" evidence="6">
    <location>
        <position position="317"/>
    </location>
    <ligand>
        <name>D-dopa</name>
        <dbReference type="ChEBI" id="CHEBI:149689"/>
    </ligand>
</feature>
<dbReference type="SUPFAM" id="SSF51971">
    <property type="entry name" value="Nucleotide-binding domain"/>
    <property type="match status" value="1"/>
</dbReference>
<dbReference type="PANTHER" id="PTHR11530">
    <property type="entry name" value="D-AMINO ACID OXIDASE"/>
    <property type="match status" value="1"/>
</dbReference>
<keyword evidence="5" id="KW-0560">Oxidoreductase</keyword>
<feature type="binding site" evidence="6">
    <location>
        <position position="347"/>
    </location>
    <ligand>
        <name>D-dopa</name>
        <dbReference type="ChEBI" id="CHEBI:149689"/>
    </ligand>
</feature>
<evidence type="ECO:0000313" key="10">
    <source>
        <dbReference type="Proteomes" id="UP000235672"/>
    </source>
</evidence>
<evidence type="ECO:0000313" key="9">
    <source>
        <dbReference type="EMBL" id="PMD21956.1"/>
    </source>
</evidence>
<dbReference type="GO" id="GO:0005737">
    <property type="term" value="C:cytoplasm"/>
    <property type="evidence" value="ECO:0007669"/>
    <property type="project" value="TreeGrafter"/>
</dbReference>
<evidence type="ECO:0000259" key="8">
    <source>
        <dbReference type="Pfam" id="PF01266"/>
    </source>
</evidence>
<sequence length="370" mass="40251">MATGKQEVSVHAPHKHIIILGAGVTGLTTALKLNSDPAPAQYDITIIAAHFPGDESIDYTSPKAGADWSPQATSSPEDAAMREYDKSTYDTEGPETEGLDGRGLWWREVVRGFAILDLEKEDNVPEGAVMGARNRTICLNVPKHLQYLMDKVREAGINVIRSKVDVSHGLEGVVQDAKRLVIESNPAVPENDFHALINCTGLGARHFVGDEEAGKLYPIRGQIIIVKGEATMDCTYDDFPQSSSVEENELAYVIPRPGSGTTILGGCKQKGNWDAEIDEELNDRIIERIKKWGLAEELRKSDGDRDFEILSSKVGLRPGRKGGPRVELEGRERINGVWVVHSYGHAGAGYQNSGGCSEKVAKLVGELVGL</sequence>
<comment type="similarity">
    <text evidence="2">Belongs to the DAMOX/DASOX family.</text>
</comment>
<feature type="compositionally biased region" description="Basic and acidic residues" evidence="7">
    <location>
        <begin position="79"/>
        <end position="89"/>
    </location>
</feature>
<evidence type="ECO:0000256" key="2">
    <source>
        <dbReference type="ARBA" id="ARBA00006730"/>
    </source>
</evidence>
<accession>A0A2J6Q6Q8</accession>
<dbReference type="Gene3D" id="3.40.50.720">
    <property type="entry name" value="NAD(P)-binding Rossmann-like Domain"/>
    <property type="match status" value="1"/>
</dbReference>
<dbReference type="STRING" id="1745343.A0A2J6Q6Q8"/>
<dbReference type="PIRSF" id="PIRSF000189">
    <property type="entry name" value="D-aa_oxidase"/>
    <property type="match status" value="1"/>
</dbReference>
<dbReference type="GO" id="GO:0071949">
    <property type="term" value="F:FAD binding"/>
    <property type="evidence" value="ECO:0007669"/>
    <property type="project" value="InterPro"/>
</dbReference>
<dbReference type="SUPFAM" id="SSF54373">
    <property type="entry name" value="FAD-linked reductases, C-terminal domain"/>
    <property type="match status" value="1"/>
</dbReference>
<evidence type="ECO:0000256" key="3">
    <source>
        <dbReference type="ARBA" id="ARBA00022630"/>
    </source>
</evidence>
<evidence type="ECO:0000256" key="4">
    <source>
        <dbReference type="ARBA" id="ARBA00022827"/>
    </source>
</evidence>
<name>A0A2J6Q6Q8_9HELO</name>
<dbReference type="GO" id="GO:0003884">
    <property type="term" value="F:D-amino-acid oxidase activity"/>
    <property type="evidence" value="ECO:0007669"/>
    <property type="project" value="InterPro"/>
</dbReference>
<keyword evidence="3" id="KW-0285">Flavoprotein</keyword>
<evidence type="ECO:0000256" key="5">
    <source>
        <dbReference type="ARBA" id="ARBA00023002"/>
    </source>
</evidence>